<evidence type="ECO:0000313" key="3">
    <source>
        <dbReference type="EMBL" id="QDQ96819.1"/>
    </source>
</evidence>
<accession>A0A516X159</accession>
<evidence type="ECO:0000256" key="2">
    <source>
        <dbReference type="SAM" id="SignalP"/>
    </source>
</evidence>
<feature type="signal peptide" evidence="2">
    <location>
        <begin position="1"/>
        <end position="21"/>
    </location>
</feature>
<organism evidence="3 4">
    <name type="scientific">Tomitella fengzijianii</name>
    <dbReference type="NCBI Taxonomy" id="2597660"/>
    <lineage>
        <taxon>Bacteria</taxon>
        <taxon>Bacillati</taxon>
        <taxon>Actinomycetota</taxon>
        <taxon>Actinomycetes</taxon>
        <taxon>Mycobacteriales</taxon>
        <taxon>Tomitella</taxon>
    </lineage>
</organism>
<gene>
    <name evidence="3" type="ORF">FO059_05005</name>
</gene>
<dbReference type="RefSeq" id="WP_143906883.1">
    <property type="nucleotide sequence ID" value="NZ_CP041765.1"/>
</dbReference>
<proteinExistence type="predicted"/>
<dbReference type="Proteomes" id="UP000317344">
    <property type="component" value="Chromosome"/>
</dbReference>
<feature type="chain" id="PRO_5039341835" description="Lipoprotein" evidence="2">
    <location>
        <begin position="22"/>
        <end position="212"/>
    </location>
</feature>
<dbReference type="KEGG" id="toy:FO059_05005"/>
<keyword evidence="2" id="KW-0732">Signal</keyword>
<reference evidence="3 4" key="2">
    <citation type="submission" date="2019-07" db="EMBL/GenBank/DDBJ databases">
        <authorList>
            <person name="Huang Y."/>
        </authorList>
    </citation>
    <scope>NUCLEOTIDE SEQUENCE [LARGE SCALE GENOMIC DNA]</scope>
    <source>
        <strain evidence="3 4">HY188</strain>
    </source>
</reference>
<evidence type="ECO:0008006" key="5">
    <source>
        <dbReference type="Google" id="ProtNLM"/>
    </source>
</evidence>
<sequence length="212" mass="21170">MTALHGGARLAMVLAAALALAACSSSTGGDALPAVTTTPAPAVTTVSPTSPATSATNTGIPPTVTAAPTTVTTPPAAMGTTDAAPATTPGSGSGTAAAVTGEWTGHTRTMDLAPDGTGTISLFSGCCTGETWSVHWETDGDGITVTLVERLDSTGGGLGDLSQGYTYAGALMQPDGTTTALHFTRPGEDPADRDQGYFWCSDRYGYTRYCGA</sequence>
<evidence type="ECO:0000313" key="4">
    <source>
        <dbReference type="Proteomes" id="UP000317344"/>
    </source>
</evidence>
<feature type="region of interest" description="Disordered" evidence="1">
    <location>
        <begin position="45"/>
        <end position="70"/>
    </location>
</feature>
<dbReference type="EMBL" id="CP041765">
    <property type="protein sequence ID" value="QDQ96819.1"/>
    <property type="molecule type" value="Genomic_DNA"/>
</dbReference>
<name>A0A516X159_9ACTN</name>
<reference evidence="3 4" key="1">
    <citation type="submission" date="2019-07" db="EMBL/GenBank/DDBJ databases">
        <title>Tomitella cavernea sp. nov., an actinomycete isolated from soil.</title>
        <authorList>
            <person name="Cheng J."/>
        </authorList>
    </citation>
    <scope>NUCLEOTIDE SEQUENCE [LARGE SCALE GENOMIC DNA]</scope>
    <source>
        <strain evidence="3 4">HY188</strain>
    </source>
</reference>
<evidence type="ECO:0000256" key="1">
    <source>
        <dbReference type="SAM" id="MobiDB-lite"/>
    </source>
</evidence>
<protein>
    <recommendedName>
        <fullName evidence="5">Lipoprotein</fullName>
    </recommendedName>
</protein>
<dbReference type="OrthoDB" id="4381965at2"/>
<keyword evidence="4" id="KW-1185">Reference proteome</keyword>
<dbReference type="AlphaFoldDB" id="A0A516X159"/>